<keyword evidence="2" id="KW-0479">Metal-binding</keyword>
<evidence type="ECO:0000313" key="12">
    <source>
        <dbReference type="Proteomes" id="UP000050741"/>
    </source>
</evidence>
<dbReference type="Pfam" id="PF00320">
    <property type="entry name" value="GATA"/>
    <property type="match status" value="1"/>
</dbReference>
<evidence type="ECO:0000256" key="5">
    <source>
        <dbReference type="ARBA" id="ARBA00023015"/>
    </source>
</evidence>
<dbReference type="InterPro" id="IPR000679">
    <property type="entry name" value="Znf_GATA"/>
</dbReference>
<evidence type="ECO:0000256" key="3">
    <source>
        <dbReference type="ARBA" id="ARBA00022771"/>
    </source>
</evidence>
<dbReference type="GO" id="GO:0005634">
    <property type="term" value="C:nucleus"/>
    <property type="evidence" value="ECO:0007669"/>
    <property type="project" value="UniProtKB-SubCell"/>
</dbReference>
<keyword evidence="7" id="KW-0539">Nucleus</keyword>
<name>A0A183BX57_GLOPA</name>
<dbReference type="PANTHER" id="PTHR10071">
    <property type="entry name" value="TRANSCRIPTION FACTOR GATA FAMILY MEMBER"/>
    <property type="match status" value="1"/>
</dbReference>
<evidence type="ECO:0000256" key="1">
    <source>
        <dbReference type="ARBA" id="ARBA00004123"/>
    </source>
</evidence>
<reference evidence="13" key="3">
    <citation type="submission" date="2016-06" db="UniProtKB">
        <authorList>
            <consortium name="WormBaseParasite"/>
        </authorList>
    </citation>
    <scope>IDENTIFICATION</scope>
</reference>
<dbReference type="InterPro" id="IPR013088">
    <property type="entry name" value="Znf_NHR/GATA"/>
</dbReference>
<reference evidence="12" key="2">
    <citation type="submission" date="2014-05" db="EMBL/GenBank/DDBJ databases">
        <title>The genome and life-stage specific transcriptomes of Globodera pallida elucidate key aspects of plant parasitism by a cyst nematode.</title>
        <authorList>
            <person name="Cotton J.A."/>
            <person name="Lilley C.J."/>
            <person name="Jones L.M."/>
            <person name="Kikuchi T."/>
            <person name="Reid A.J."/>
            <person name="Thorpe P."/>
            <person name="Tsai I.J."/>
            <person name="Beasley H."/>
            <person name="Blok V."/>
            <person name="Cock P.J.A."/>
            <person name="Van den Akker S.E."/>
            <person name="Holroyd N."/>
            <person name="Hunt M."/>
            <person name="Mantelin S."/>
            <person name="Naghra H."/>
            <person name="Pain A."/>
            <person name="Palomares-Rius J.E."/>
            <person name="Zarowiecki M."/>
            <person name="Berriman M."/>
            <person name="Jones J.T."/>
            <person name="Urwin P.E."/>
        </authorList>
    </citation>
    <scope>NUCLEOTIDE SEQUENCE [LARGE SCALE GENOMIC DNA]</scope>
    <source>
        <strain evidence="12">Lindley</strain>
    </source>
</reference>
<comment type="subcellular location">
    <subcellularLocation>
        <location evidence="1">Nucleus</location>
    </subcellularLocation>
</comment>
<dbReference type="GO" id="GO:0000981">
    <property type="term" value="F:DNA-binding transcription factor activity, RNA polymerase II-specific"/>
    <property type="evidence" value="ECO:0007669"/>
    <property type="project" value="TreeGrafter"/>
</dbReference>
<feature type="transmembrane region" description="Helical" evidence="10">
    <location>
        <begin position="125"/>
        <end position="144"/>
    </location>
</feature>
<keyword evidence="3 8" id="KW-0863">Zinc-finger</keyword>
<dbReference type="AlphaFoldDB" id="A0A183BX57"/>
<evidence type="ECO:0000256" key="7">
    <source>
        <dbReference type="ARBA" id="ARBA00023242"/>
    </source>
</evidence>
<dbReference type="Gene3D" id="3.30.50.10">
    <property type="entry name" value="Erythroid Transcription Factor GATA-1, subunit A"/>
    <property type="match status" value="1"/>
</dbReference>
<organism evidence="12 13">
    <name type="scientific">Globodera pallida</name>
    <name type="common">Potato cyst nematode worm</name>
    <name type="synonym">Heterodera pallida</name>
    <dbReference type="NCBI Taxonomy" id="36090"/>
    <lineage>
        <taxon>Eukaryota</taxon>
        <taxon>Metazoa</taxon>
        <taxon>Ecdysozoa</taxon>
        <taxon>Nematoda</taxon>
        <taxon>Chromadorea</taxon>
        <taxon>Rhabditida</taxon>
        <taxon>Tylenchina</taxon>
        <taxon>Tylenchomorpha</taxon>
        <taxon>Tylenchoidea</taxon>
        <taxon>Heteroderidae</taxon>
        <taxon>Heteroderinae</taxon>
        <taxon>Globodera</taxon>
    </lineage>
</organism>
<dbReference type="FunFam" id="3.30.50.10:FF:000002">
    <property type="entry name" value="Gata transcription factor gatad"/>
    <property type="match status" value="1"/>
</dbReference>
<accession>A0A183BX57</accession>
<dbReference type="InterPro" id="IPR039355">
    <property type="entry name" value="Transcription_factor_GATA"/>
</dbReference>
<dbReference type="CDD" id="cd00202">
    <property type="entry name" value="ZnF_GATA"/>
    <property type="match status" value="1"/>
</dbReference>
<keyword evidence="12" id="KW-1185">Reference proteome</keyword>
<keyword evidence="10" id="KW-0472">Membrane</keyword>
<evidence type="ECO:0000256" key="8">
    <source>
        <dbReference type="PROSITE-ProRule" id="PRU00094"/>
    </source>
</evidence>
<dbReference type="WBParaSite" id="GPLIN_000519600">
    <property type="protein sequence ID" value="GPLIN_000519600"/>
    <property type="gene ID" value="GPLIN_000519600"/>
</dbReference>
<dbReference type="GO" id="GO:0000978">
    <property type="term" value="F:RNA polymerase II cis-regulatory region sequence-specific DNA binding"/>
    <property type="evidence" value="ECO:0007669"/>
    <property type="project" value="TreeGrafter"/>
</dbReference>
<evidence type="ECO:0000259" key="11">
    <source>
        <dbReference type="PROSITE" id="PS50114"/>
    </source>
</evidence>
<keyword evidence="5" id="KW-0805">Transcription regulation</keyword>
<evidence type="ECO:0000256" key="4">
    <source>
        <dbReference type="ARBA" id="ARBA00022833"/>
    </source>
</evidence>
<dbReference type="GO" id="GO:0008270">
    <property type="term" value="F:zinc ion binding"/>
    <property type="evidence" value="ECO:0007669"/>
    <property type="project" value="UniProtKB-KW"/>
</dbReference>
<evidence type="ECO:0000313" key="13">
    <source>
        <dbReference type="WBParaSite" id="GPLIN_000519600"/>
    </source>
</evidence>
<evidence type="ECO:0000256" key="9">
    <source>
        <dbReference type="SAM" id="MobiDB-lite"/>
    </source>
</evidence>
<evidence type="ECO:0000256" key="6">
    <source>
        <dbReference type="ARBA" id="ARBA00023163"/>
    </source>
</evidence>
<proteinExistence type="predicted"/>
<dbReference type="PROSITE" id="PS50114">
    <property type="entry name" value="GATA_ZN_FINGER_2"/>
    <property type="match status" value="1"/>
</dbReference>
<keyword evidence="6" id="KW-0804">Transcription</keyword>
<dbReference type="PRINTS" id="PR00619">
    <property type="entry name" value="GATAZNFINGER"/>
</dbReference>
<keyword evidence="4" id="KW-0862">Zinc</keyword>
<dbReference type="PANTHER" id="PTHR10071:SF281">
    <property type="entry name" value="BOX A-BINDING FACTOR-RELATED"/>
    <property type="match status" value="1"/>
</dbReference>
<evidence type="ECO:0000256" key="10">
    <source>
        <dbReference type="SAM" id="Phobius"/>
    </source>
</evidence>
<evidence type="ECO:0000256" key="2">
    <source>
        <dbReference type="ARBA" id="ARBA00022723"/>
    </source>
</evidence>
<keyword evidence="10" id="KW-1133">Transmembrane helix</keyword>
<sequence length="205" mass="23135">MPQGHHSTLAGGGNLLIHCHWQQQQQALDNWQMALPTTSSALAPVESQSPLEVKGKQRRPSGRQLQCSNCHSTTTTLWRRNQHGQPVCNACGLYYRLHHIERPLELKKKAIQTRKRRKARRGRDWLKVDFFLWVPGIIVLGLWYCFGDMFNGCKKESVGWGTGERPERVCTPSTDARRALQGGQETAPACTSNRARLCTVHAALI</sequence>
<feature type="region of interest" description="Disordered" evidence="9">
    <location>
        <begin position="44"/>
        <end position="65"/>
    </location>
</feature>
<feature type="domain" description="GATA-type" evidence="11">
    <location>
        <begin position="61"/>
        <end position="114"/>
    </location>
</feature>
<reference evidence="12" key="1">
    <citation type="submission" date="2013-12" db="EMBL/GenBank/DDBJ databases">
        <authorList>
            <person name="Aslett M."/>
        </authorList>
    </citation>
    <scope>NUCLEOTIDE SEQUENCE [LARGE SCALE GENOMIC DNA]</scope>
    <source>
        <strain evidence="12">Lindley</strain>
    </source>
</reference>
<dbReference type="PROSITE" id="PS00344">
    <property type="entry name" value="GATA_ZN_FINGER_1"/>
    <property type="match status" value="1"/>
</dbReference>
<dbReference type="GO" id="GO:0045944">
    <property type="term" value="P:positive regulation of transcription by RNA polymerase II"/>
    <property type="evidence" value="ECO:0007669"/>
    <property type="project" value="TreeGrafter"/>
</dbReference>
<dbReference type="Proteomes" id="UP000050741">
    <property type="component" value="Unassembled WGS sequence"/>
</dbReference>
<keyword evidence="10" id="KW-0812">Transmembrane</keyword>
<dbReference type="SMART" id="SM00401">
    <property type="entry name" value="ZnF_GATA"/>
    <property type="match status" value="1"/>
</dbReference>
<dbReference type="GO" id="GO:0045165">
    <property type="term" value="P:cell fate commitment"/>
    <property type="evidence" value="ECO:0007669"/>
    <property type="project" value="TreeGrafter"/>
</dbReference>
<dbReference type="GO" id="GO:0000122">
    <property type="term" value="P:negative regulation of transcription by RNA polymerase II"/>
    <property type="evidence" value="ECO:0007669"/>
    <property type="project" value="TreeGrafter"/>
</dbReference>
<protein>
    <submittedName>
        <fullName evidence="13">GATA-type domain-containing protein</fullName>
    </submittedName>
</protein>
<dbReference type="SUPFAM" id="SSF57716">
    <property type="entry name" value="Glucocorticoid receptor-like (DNA-binding domain)"/>
    <property type="match status" value="1"/>
</dbReference>